<dbReference type="GO" id="GO:0016757">
    <property type="term" value="F:glycosyltransferase activity"/>
    <property type="evidence" value="ECO:0007669"/>
    <property type="project" value="UniProtKB-KW"/>
</dbReference>
<feature type="transmembrane region" description="Helical" evidence="1">
    <location>
        <begin position="343"/>
        <end position="366"/>
    </location>
</feature>
<keyword evidence="5" id="KW-1185">Reference proteome</keyword>
<proteinExistence type="predicted"/>
<sequence length="782" mass="83804">MGALGRNMTAQGYSQGVTLAVQLGSVPLLIGAWGLERYGVWLLLTAVPAYLAFCDFGFTFVAKNEMSMQVARGDRDGAQRVYQSVFLLLLLVSGALLAALLPLVWLLPLAALFNLGADSEATARQVLTLQIGGVLLYQFFLLSCAGLRCEGRAATEAGLAATARLAEAAAVLTAALTGAGLVPAAVAGFLARVGALVVTRLWLRQVAPWLRLGVRQAQAEQLRALAGPSLSYMAVPLGHALLLHAPVILLGAVAQPAVIALYSVTRTVARLGIAGGNMLVQAFTPEYSRAFGQRDAARFQTLTRRHLQAAFAGTALYLFLAPVVLPAGVAYLSRGTLVAEPWLAGLLVAAVVAEIGWTTAFSAVAAVNAHRHVARWFLTAALLAMAIAVVDPQPVRLALLVLVAHMATVLPAVVALRSTGRGLTPDRGLRILFLALSTYSGTGGLQRFNQRLVTSLMRQAEAEAWHLRLFLRGDRAEDIPPHLRPLARTLRPGTLLTFLACAAKSDVLLIGHVNLLPLAWLAKRLRPGLRLVLFAHGVEVWGEPAFRRRRFGEGLMLRSVTHIAAVSHHTAGRMAQAYGLAPGRFRIFPNTIDLPDVPRPEKEGRDGFLTVTRLGAHDREKHVDQVLRALALLPEGKLEIVGDGPLRPGLERLAQDLGLSARVCFHGRVPDARLAELYDAAQAFVLPSSKEGFGIVYLEAWAHGLPVICSNAGAAPEIVHDGRDGLIVDPADTAQLAACMRRLAQDHACARRLAHAGLRKIRGTYLGENLDKNLRQLLKEGG</sequence>
<dbReference type="Gene3D" id="3.40.50.2000">
    <property type="entry name" value="Glycogen Phosphorylase B"/>
    <property type="match status" value="2"/>
</dbReference>
<evidence type="ECO:0000259" key="2">
    <source>
        <dbReference type="Pfam" id="PF00534"/>
    </source>
</evidence>
<name>A0ABW2UIT9_9RHOB</name>
<dbReference type="Pfam" id="PF13439">
    <property type="entry name" value="Glyco_transf_4"/>
    <property type="match status" value="1"/>
</dbReference>
<comment type="caution">
    <text evidence="4">The sequence shown here is derived from an EMBL/GenBank/DDBJ whole genome shotgun (WGS) entry which is preliminary data.</text>
</comment>
<feature type="transmembrane region" description="Helical" evidence="1">
    <location>
        <begin position="81"/>
        <end position="107"/>
    </location>
</feature>
<feature type="transmembrane region" description="Helical" evidence="1">
    <location>
        <begin position="373"/>
        <end position="390"/>
    </location>
</feature>
<dbReference type="SUPFAM" id="SSF53756">
    <property type="entry name" value="UDP-Glycosyltransferase/glycogen phosphorylase"/>
    <property type="match status" value="1"/>
</dbReference>
<feature type="transmembrane region" description="Helical" evidence="1">
    <location>
        <begin position="40"/>
        <end position="61"/>
    </location>
</feature>
<evidence type="ECO:0000256" key="1">
    <source>
        <dbReference type="SAM" id="Phobius"/>
    </source>
</evidence>
<organism evidence="4 5">
    <name type="scientific">Plastorhodobacter daqingensis</name>
    <dbReference type="NCBI Taxonomy" id="1387281"/>
    <lineage>
        <taxon>Bacteria</taxon>
        <taxon>Pseudomonadati</taxon>
        <taxon>Pseudomonadota</taxon>
        <taxon>Alphaproteobacteria</taxon>
        <taxon>Rhodobacterales</taxon>
        <taxon>Paracoccaceae</taxon>
        <taxon>Plastorhodobacter</taxon>
    </lineage>
</organism>
<feature type="transmembrane region" description="Helical" evidence="1">
    <location>
        <begin position="396"/>
        <end position="416"/>
    </location>
</feature>
<keyword evidence="4" id="KW-0328">Glycosyltransferase</keyword>
<gene>
    <name evidence="4" type="ORF">ACFQXB_02960</name>
</gene>
<dbReference type="PANTHER" id="PTHR12526">
    <property type="entry name" value="GLYCOSYLTRANSFERASE"/>
    <property type="match status" value="1"/>
</dbReference>
<keyword evidence="1" id="KW-1133">Transmembrane helix</keyword>
<keyword evidence="1" id="KW-0812">Transmembrane</keyword>
<dbReference type="EMBL" id="JBHTFQ010000001">
    <property type="protein sequence ID" value="MFC7703155.1"/>
    <property type="molecule type" value="Genomic_DNA"/>
</dbReference>
<feature type="domain" description="Glycosyltransferase subfamily 4-like N-terminal" evidence="3">
    <location>
        <begin position="479"/>
        <end position="594"/>
    </location>
</feature>
<accession>A0ABW2UIT9</accession>
<keyword evidence="1" id="KW-0472">Membrane</keyword>
<dbReference type="EC" id="2.4.-.-" evidence="4"/>
<dbReference type="CDD" id="cd03801">
    <property type="entry name" value="GT4_PimA-like"/>
    <property type="match status" value="1"/>
</dbReference>
<evidence type="ECO:0000313" key="5">
    <source>
        <dbReference type="Proteomes" id="UP001596516"/>
    </source>
</evidence>
<keyword evidence="4" id="KW-0808">Transferase</keyword>
<feature type="transmembrane region" description="Helical" evidence="1">
    <location>
        <begin position="309"/>
        <end position="331"/>
    </location>
</feature>
<evidence type="ECO:0000313" key="4">
    <source>
        <dbReference type="EMBL" id="MFC7703155.1"/>
    </source>
</evidence>
<feature type="domain" description="Glycosyl transferase family 1" evidence="2">
    <location>
        <begin position="610"/>
        <end position="755"/>
    </location>
</feature>
<evidence type="ECO:0000259" key="3">
    <source>
        <dbReference type="Pfam" id="PF13439"/>
    </source>
</evidence>
<dbReference type="InterPro" id="IPR028098">
    <property type="entry name" value="Glyco_trans_4-like_N"/>
</dbReference>
<feature type="transmembrane region" description="Helical" evidence="1">
    <location>
        <begin position="127"/>
        <end position="147"/>
    </location>
</feature>
<feature type="transmembrane region" description="Helical" evidence="1">
    <location>
        <begin position="12"/>
        <end position="34"/>
    </location>
</feature>
<dbReference type="Pfam" id="PF00534">
    <property type="entry name" value="Glycos_transf_1"/>
    <property type="match status" value="1"/>
</dbReference>
<protein>
    <submittedName>
        <fullName evidence="4">Glycosyltransferase</fullName>
        <ecNumber evidence="4">2.4.-.-</ecNumber>
    </submittedName>
</protein>
<dbReference type="Proteomes" id="UP001596516">
    <property type="component" value="Unassembled WGS sequence"/>
</dbReference>
<feature type="transmembrane region" description="Helical" evidence="1">
    <location>
        <begin position="241"/>
        <end position="262"/>
    </location>
</feature>
<feature type="transmembrane region" description="Helical" evidence="1">
    <location>
        <begin position="168"/>
        <end position="191"/>
    </location>
</feature>
<feature type="transmembrane region" description="Helical" evidence="1">
    <location>
        <begin position="428"/>
        <end position="448"/>
    </location>
</feature>
<dbReference type="RefSeq" id="WP_377398841.1">
    <property type="nucleotide sequence ID" value="NZ_JBHTFQ010000001.1"/>
</dbReference>
<dbReference type="InterPro" id="IPR001296">
    <property type="entry name" value="Glyco_trans_1"/>
</dbReference>
<reference evidence="5" key="1">
    <citation type="journal article" date="2019" name="Int. J. Syst. Evol. Microbiol.">
        <title>The Global Catalogue of Microorganisms (GCM) 10K type strain sequencing project: providing services to taxonomists for standard genome sequencing and annotation.</title>
        <authorList>
            <consortium name="The Broad Institute Genomics Platform"/>
            <consortium name="The Broad Institute Genome Sequencing Center for Infectious Disease"/>
            <person name="Wu L."/>
            <person name="Ma J."/>
        </authorList>
    </citation>
    <scope>NUCLEOTIDE SEQUENCE [LARGE SCALE GENOMIC DNA]</scope>
    <source>
        <strain evidence="5">CGMCC 1.12750</strain>
    </source>
</reference>